<sequence length="71" mass="7899">MHLSGARRQAAGLHGVGRVQSKPCPGAERRTQLGWRGAWRQSSSAGGHFLHSYVISISHKVPLFEFGWRDM</sequence>
<dbReference type="Gramene" id="KQJ99774">
    <property type="protein sequence ID" value="KQJ99774"/>
    <property type="gene ID" value="BRADI_3g45373v3"/>
</dbReference>
<dbReference type="EnsemblPlants" id="KQJ99774">
    <property type="protein sequence ID" value="KQJ99774"/>
    <property type="gene ID" value="BRADI_3g45373v3"/>
</dbReference>
<evidence type="ECO:0000313" key="3">
    <source>
        <dbReference type="EnsemblPlants" id="KQJ99774"/>
    </source>
</evidence>
<gene>
    <name evidence="2" type="ORF">BRADI_3g45373v3</name>
</gene>
<dbReference type="AlphaFoldDB" id="A0A0Q3FKJ1"/>
<accession>A0A0Q3FKJ1</accession>
<keyword evidence="4" id="KW-1185">Reference proteome</keyword>
<dbReference type="InParanoid" id="A0A0Q3FKJ1"/>
<organism evidence="2">
    <name type="scientific">Brachypodium distachyon</name>
    <name type="common">Purple false brome</name>
    <name type="synonym">Trachynia distachya</name>
    <dbReference type="NCBI Taxonomy" id="15368"/>
    <lineage>
        <taxon>Eukaryota</taxon>
        <taxon>Viridiplantae</taxon>
        <taxon>Streptophyta</taxon>
        <taxon>Embryophyta</taxon>
        <taxon>Tracheophyta</taxon>
        <taxon>Spermatophyta</taxon>
        <taxon>Magnoliopsida</taxon>
        <taxon>Liliopsida</taxon>
        <taxon>Poales</taxon>
        <taxon>Poaceae</taxon>
        <taxon>BOP clade</taxon>
        <taxon>Pooideae</taxon>
        <taxon>Stipodae</taxon>
        <taxon>Brachypodieae</taxon>
        <taxon>Brachypodium</taxon>
    </lineage>
</organism>
<name>A0A0Q3FKJ1_BRADI</name>
<evidence type="ECO:0000313" key="2">
    <source>
        <dbReference type="EMBL" id="KQJ99774.2"/>
    </source>
</evidence>
<dbReference type="Proteomes" id="UP000008810">
    <property type="component" value="Chromosome 3"/>
</dbReference>
<reference evidence="2 3" key="1">
    <citation type="journal article" date="2010" name="Nature">
        <title>Genome sequencing and analysis of the model grass Brachypodium distachyon.</title>
        <authorList>
            <consortium name="International Brachypodium Initiative"/>
        </authorList>
    </citation>
    <scope>NUCLEOTIDE SEQUENCE [LARGE SCALE GENOMIC DNA]</scope>
    <source>
        <strain evidence="2 3">Bd21</strain>
    </source>
</reference>
<reference evidence="3" key="3">
    <citation type="submission" date="2018-08" db="UniProtKB">
        <authorList>
            <consortium name="EnsemblPlants"/>
        </authorList>
    </citation>
    <scope>IDENTIFICATION</scope>
    <source>
        <strain evidence="3">cv. Bd21</strain>
    </source>
</reference>
<proteinExistence type="predicted"/>
<dbReference type="EMBL" id="CM000882">
    <property type="protein sequence ID" value="KQJ99774.2"/>
    <property type="molecule type" value="Genomic_DNA"/>
</dbReference>
<evidence type="ECO:0000256" key="1">
    <source>
        <dbReference type="SAM" id="MobiDB-lite"/>
    </source>
</evidence>
<feature type="region of interest" description="Disordered" evidence="1">
    <location>
        <begin position="1"/>
        <end position="29"/>
    </location>
</feature>
<dbReference type="ExpressionAtlas" id="A0A0Q3FKJ1">
    <property type="expression patterns" value="baseline"/>
</dbReference>
<evidence type="ECO:0000313" key="4">
    <source>
        <dbReference type="Proteomes" id="UP000008810"/>
    </source>
</evidence>
<reference evidence="2" key="2">
    <citation type="submission" date="2017-06" db="EMBL/GenBank/DDBJ databases">
        <title>WGS assembly of Brachypodium distachyon.</title>
        <authorList>
            <consortium name="The International Brachypodium Initiative"/>
            <person name="Lucas S."/>
            <person name="Harmon-Smith M."/>
            <person name="Lail K."/>
            <person name="Tice H."/>
            <person name="Grimwood J."/>
            <person name="Bruce D."/>
            <person name="Barry K."/>
            <person name="Shu S."/>
            <person name="Lindquist E."/>
            <person name="Wang M."/>
            <person name="Pitluck S."/>
            <person name="Vogel J.P."/>
            <person name="Garvin D.F."/>
            <person name="Mockler T.C."/>
            <person name="Schmutz J."/>
            <person name="Rokhsar D."/>
            <person name="Bevan M.W."/>
        </authorList>
    </citation>
    <scope>NUCLEOTIDE SEQUENCE</scope>
    <source>
        <strain evidence="2">Bd21</strain>
    </source>
</reference>
<protein>
    <submittedName>
        <fullName evidence="2 3">Uncharacterized protein</fullName>
    </submittedName>
</protein>